<dbReference type="STRING" id="34097.SAMN02745150_01203"/>
<evidence type="ECO:0000313" key="1">
    <source>
        <dbReference type="EMBL" id="SFB89032.1"/>
    </source>
</evidence>
<dbReference type="SUPFAM" id="SSF52218">
    <property type="entry name" value="Flavoproteins"/>
    <property type="match status" value="1"/>
</dbReference>
<dbReference type="Proteomes" id="UP000240042">
    <property type="component" value="Unassembled WGS sequence"/>
</dbReference>
<protein>
    <submittedName>
        <fullName evidence="1">Protein involved in ribonucleotide reduction</fullName>
    </submittedName>
</protein>
<dbReference type="EMBL" id="FOKY01000016">
    <property type="protein sequence ID" value="SFB89032.1"/>
    <property type="molecule type" value="Genomic_DNA"/>
</dbReference>
<dbReference type="PIRSF" id="PIRSF005087">
    <property type="entry name" value="NrdI"/>
    <property type="match status" value="1"/>
</dbReference>
<keyword evidence="2" id="KW-1185">Reference proteome</keyword>
<dbReference type="Gene3D" id="3.40.50.360">
    <property type="match status" value="1"/>
</dbReference>
<dbReference type="RefSeq" id="WP_092319663.1">
    <property type="nucleotide sequence ID" value="NZ_FOKY01000016.1"/>
</dbReference>
<reference evidence="2" key="1">
    <citation type="submission" date="2016-10" db="EMBL/GenBank/DDBJ databases">
        <authorList>
            <person name="Varghese N."/>
            <person name="Submissions S."/>
        </authorList>
    </citation>
    <scope>NUCLEOTIDE SEQUENCE [LARGE SCALE GENOMIC DNA]</scope>
    <source>
        <strain evidence="2">ATCC 43811</strain>
    </source>
</reference>
<organism evidence="1 2">
    <name type="scientific">Brevinema andersonii</name>
    <dbReference type="NCBI Taxonomy" id="34097"/>
    <lineage>
        <taxon>Bacteria</taxon>
        <taxon>Pseudomonadati</taxon>
        <taxon>Spirochaetota</taxon>
        <taxon>Spirochaetia</taxon>
        <taxon>Brevinematales</taxon>
        <taxon>Brevinemataceae</taxon>
        <taxon>Brevinema</taxon>
    </lineage>
</organism>
<dbReference type="OrthoDB" id="350535at2"/>
<dbReference type="InterPro" id="IPR029039">
    <property type="entry name" value="Flavoprotein-like_sf"/>
</dbReference>
<dbReference type="PANTHER" id="PTHR37297:SF1">
    <property type="entry name" value="PROTEIN NRDI"/>
    <property type="match status" value="1"/>
</dbReference>
<sequence length="133" mass="15606">MYLYYDSKTGNVQRFINKLQQKQPIWVYIKIQSDMKIEYQGHLFTYTTDFGEIPLTTRKFLETENNASKIQSISSSGNMNWGPLYGLAADKISEQFNIPIFMKFELSGTPQEVEYAINNLEKYYENSKMDLLK</sequence>
<dbReference type="GO" id="GO:0010181">
    <property type="term" value="F:FMN binding"/>
    <property type="evidence" value="ECO:0007669"/>
    <property type="project" value="InterPro"/>
</dbReference>
<name>A0A1I1EQU5_BREAD</name>
<accession>A0A1I1EQU5</accession>
<dbReference type="NCBIfam" id="TIGR00333">
    <property type="entry name" value="nrdI"/>
    <property type="match status" value="1"/>
</dbReference>
<dbReference type="PANTHER" id="PTHR37297">
    <property type="entry name" value="PROTEIN NRDI"/>
    <property type="match status" value="1"/>
</dbReference>
<dbReference type="AlphaFoldDB" id="A0A1I1EQU5"/>
<dbReference type="InterPro" id="IPR004465">
    <property type="entry name" value="RNR_NrdI"/>
</dbReference>
<evidence type="ECO:0000313" key="2">
    <source>
        <dbReference type="Proteomes" id="UP000240042"/>
    </source>
</evidence>
<proteinExistence type="predicted"/>
<dbReference type="Pfam" id="PF07972">
    <property type="entry name" value="Flavodoxin_NdrI"/>
    <property type="match status" value="1"/>
</dbReference>
<gene>
    <name evidence="1" type="ORF">SAMN02745150_01203</name>
</gene>